<dbReference type="STRING" id="123899.SAMEA3906487_00197"/>
<gene>
    <name evidence="3" type="ORF">SAMEA3906487_00197</name>
</gene>
<evidence type="ECO:0000313" key="3">
    <source>
        <dbReference type="EMBL" id="SAI66310.1"/>
    </source>
</evidence>
<keyword evidence="2" id="KW-0812">Transmembrane</keyword>
<keyword evidence="2" id="KW-1133">Transmembrane helix</keyword>
<feature type="compositionally biased region" description="Pro residues" evidence="1">
    <location>
        <begin position="158"/>
        <end position="169"/>
    </location>
</feature>
<evidence type="ECO:0000256" key="2">
    <source>
        <dbReference type="SAM" id="Phobius"/>
    </source>
</evidence>
<dbReference type="Proteomes" id="UP000076825">
    <property type="component" value="Chromosome 1"/>
</dbReference>
<name>A0A157S7A1_9BORD</name>
<dbReference type="PATRIC" id="fig|123899.6.peg.183"/>
<feature type="transmembrane region" description="Helical" evidence="2">
    <location>
        <begin position="26"/>
        <end position="46"/>
    </location>
</feature>
<sequence>MLASVDIQTAQWTAARLRRLSRLARGGLLGWLLLMVACRAMVPAGYMPQASSERQVALTFCSPDSALSTILVAAGSPGDHPESGADALACAFCLLSQQAACLPHRGDIAFFAPLAQAPPGLGPLPLPAPTAPIGGRRWGRVRRPSPEATGAPYAGSIPAPPGALPPAFRPLPRLIPRSHATALPT</sequence>
<keyword evidence="4" id="KW-1185">Reference proteome</keyword>
<dbReference type="RefSeq" id="WP_063491414.1">
    <property type="nucleotide sequence ID" value="NZ_LT546645.1"/>
</dbReference>
<dbReference type="EMBL" id="LT546645">
    <property type="protein sequence ID" value="SAI66310.1"/>
    <property type="molecule type" value="Genomic_DNA"/>
</dbReference>
<evidence type="ECO:0000313" key="4">
    <source>
        <dbReference type="Proteomes" id="UP000076825"/>
    </source>
</evidence>
<reference evidence="3 4" key="1">
    <citation type="submission" date="2016-04" db="EMBL/GenBank/DDBJ databases">
        <authorList>
            <consortium name="Pathogen Informatics"/>
        </authorList>
    </citation>
    <scope>NUCLEOTIDE SEQUENCE [LARGE SCALE GENOMIC DNA]</scope>
    <source>
        <strain evidence="3 4">H044680328</strain>
    </source>
</reference>
<keyword evidence="2" id="KW-0472">Membrane</keyword>
<dbReference type="KEGG" id="btrm:SAMEA390648700197"/>
<proteinExistence type="predicted"/>
<evidence type="ECO:0000256" key="1">
    <source>
        <dbReference type="SAM" id="MobiDB-lite"/>
    </source>
</evidence>
<organism evidence="3 4">
    <name type="scientific">Bordetella trematum</name>
    <dbReference type="NCBI Taxonomy" id="123899"/>
    <lineage>
        <taxon>Bacteria</taxon>
        <taxon>Pseudomonadati</taxon>
        <taxon>Pseudomonadota</taxon>
        <taxon>Betaproteobacteria</taxon>
        <taxon>Burkholderiales</taxon>
        <taxon>Alcaligenaceae</taxon>
        <taxon>Bordetella</taxon>
    </lineage>
</organism>
<protein>
    <submittedName>
        <fullName evidence="3">Uncharacterized protein</fullName>
    </submittedName>
</protein>
<dbReference type="AlphaFoldDB" id="A0A157S7A1"/>
<accession>A0A157S7A1</accession>
<feature type="region of interest" description="Disordered" evidence="1">
    <location>
        <begin position="135"/>
        <end position="185"/>
    </location>
</feature>